<protein>
    <submittedName>
        <fullName evidence="2">Homeobox containing transcription factor</fullName>
    </submittedName>
</protein>
<dbReference type="GeneID" id="28995693"/>
<reference evidence="3" key="1">
    <citation type="submission" date="2015-06" db="EMBL/GenBank/DDBJ databases">
        <title>Expansion of signal transduction pathways in fungi by whole-genome duplication.</title>
        <authorList>
            <consortium name="DOE Joint Genome Institute"/>
            <person name="Corrochano L.M."/>
            <person name="Kuo A."/>
            <person name="Marcet-Houben M."/>
            <person name="Polaino S."/>
            <person name="Salamov A."/>
            <person name="Villalobos J.M."/>
            <person name="Alvarez M.I."/>
            <person name="Avalos J."/>
            <person name="Benito E.P."/>
            <person name="Benoit I."/>
            <person name="Burger G."/>
            <person name="Camino L.P."/>
            <person name="Canovas D."/>
            <person name="Cerda-Olmedo E."/>
            <person name="Cheng J.-F."/>
            <person name="Dominguez A."/>
            <person name="Elias M."/>
            <person name="Eslava A.P."/>
            <person name="Glaser F."/>
            <person name="Grimwood J."/>
            <person name="Gutierrez G."/>
            <person name="Heitman J."/>
            <person name="Henrissat B."/>
            <person name="Iturriaga E.A."/>
            <person name="Lang B.F."/>
            <person name="Lavin J.L."/>
            <person name="Lee S."/>
            <person name="Li W."/>
            <person name="Lindquist E."/>
            <person name="Lopez-Garcia S."/>
            <person name="Luque E.M."/>
            <person name="Marcos A.T."/>
            <person name="Martin J."/>
            <person name="McCluskey K."/>
            <person name="Medina H.R."/>
            <person name="Miralles-Duran A."/>
            <person name="Miyazaki A."/>
            <person name="Munoz-Torres E."/>
            <person name="Oguiza J.A."/>
            <person name="Ohm R."/>
            <person name="Olmedo M."/>
            <person name="Orejas M."/>
            <person name="Ortiz-Castellanos L."/>
            <person name="Pisabarro A.G."/>
            <person name="Rodriguez-Romero J."/>
            <person name="Ruiz-Herrera J."/>
            <person name="Ruiz-Vazquez R."/>
            <person name="Sanz C."/>
            <person name="Schackwitz W."/>
            <person name="Schmutz J."/>
            <person name="Shahriari M."/>
            <person name="Shelest E."/>
            <person name="Silva-Franco F."/>
            <person name="Soanes D."/>
            <person name="Syed K."/>
            <person name="Tagua V.G."/>
            <person name="Talbot N.J."/>
            <person name="Thon M."/>
            <person name="De vries R.P."/>
            <person name="Wiebenga A."/>
            <person name="Yadav J.S."/>
            <person name="Braun E.L."/>
            <person name="Baker S."/>
            <person name="Garre V."/>
            <person name="Horwitz B."/>
            <person name="Torres-Martinez S."/>
            <person name="Idnurm A."/>
            <person name="Herrera-Estrella A."/>
            <person name="Gabaldon T."/>
            <person name="Grigoriev I.V."/>
        </authorList>
    </citation>
    <scope>NUCLEOTIDE SEQUENCE [LARGE SCALE GENOMIC DNA]</scope>
    <source>
        <strain evidence="3">NRRL 1555(-)</strain>
    </source>
</reference>
<proteinExistence type="predicted"/>
<dbReference type="GO" id="GO:0003677">
    <property type="term" value="F:DNA binding"/>
    <property type="evidence" value="ECO:0007669"/>
    <property type="project" value="UniProtKB-KW"/>
</dbReference>
<keyword evidence="2" id="KW-0238">DNA-binding</keyword>
<evidence type="ECO:0000313" key="2">
    <source>
        <dbReference type="EMBL" id="OAD78272.1"/>
    </source>
</evidence>
<dbReference type="AlphaFoldDB" id="A0A162UVC1"/>
<organism evidence="2 3">
    <name type="scientific">Phycomyces blakesleeanus (strain ATCC 8743b / DSM 1359 / FGSC 10004 / NBRC 33097 / NRRL 1555)</name>
    <dbReference type="NCBI Taxonomy" id="763407"/>
    <lineage>
        <taxon>Eukaryota</taxon>
        <taxon>Fungi</taxon>
        <taxon>Fungi incertae sedis</taxon>
        <taxon>Mucoromycota</taxon>
        <taxon>Mucoromycotina</taxon>
        <taxon>Mucoromycetes</taxon>
        <taxon>Mucorales</taxon>
        <taxon>Phycomycetaceae</taxon>
        <taxon>Phycomyces</taxon>
    </lineage>
</organism>
<gene>
    <name evidence="2" type="ORF">PHYBLDRAFT_163387</name>
</gene>
<keyword evidence="2" id="KW-0371">Homeobox</keyword>
<evidence type="ECO:0000313" key="3">
    <source>
        <dbReference type="Proteomes" id="UP000077315"/>
    </source>
</evidence>
<dbReference type="VEuPathDB" id="FungiDB:PHYBLDRAFT_163387"/>
<sequence>MKFTLIIFAALATIAATADPSSVAEDASAVADPSSVSSSALSSIIPSHASSVGPSAVASSAIVVTPSKPTGVSSSGNPLNGATATASISVVGHDANKDSGATKLALSALAGLLVPAVSIWCCTCPPSRWMNSGHSVVMDIIRIPCTSRNNIDVVTEHLVLVLSLT</sequence>
<accession>A0A162UVC1</accession>
<dbReference type="RefSeq" id="XP_018296312.1">
    <property type="nucleotide sequence ID" value="XM_018434787.1"/>
</dbReference>
<dbReference type="EMBL" id="KV440973">
    <property type="protein sequence ID" value="OAD78272.1"/>
    <property type="molecule type" value="Genomic_DNA"/>
</dbReference>
<keyword evidence="1" id="KW-0732">Signal</keyword>
<dbReference type="Proteomes" id="UP000077315">
    <property type="component" value="Unassembled WGS sequence"/>
</dbReference>
<dbReference type="OrthoDB" id="10579215at2759"/>
<feature type="chain" id="PRO_5007840238" evidence="1">
    <location>
        <begin position="18"/>
        <end position="165"/>
    </location>
</feature>
<name>A0A162UVC1_PHYB8</name>
<keyword evidence="3" id="KW-1185">Reference proteome</keyword>
<feature type="signal peptide" evidence="1">
    <location>
        <begin position="1"/>
        <end position="17"/>
    </location>
</feature>
<evidence type="ECO:0000256" key="1">
    <source>
        <dbReference type="SAM" id="SignalP"/>
    </source>
</evidence>
<dbReference type="InParanoid" id="A0A162UVC1"/>